<sequence length="114" mass="12572">MENYLMIVHVDGNQITDWPTFHSVFAEKFGFPSFYGGNMDAWIDCLSSLDDPAAEMTSIHVQPGQTLSLVIDNAQAFKRRCPDQFEALVECAAFVNWRIAVAGGTPLLGLAFSV</sequence>
<dbReference type="RefSeq" id="WP_323454325.1">
    <property type="nucleotide sequence ID" value="NZ_JAYFUI010000188.1"/>
</dbReference>
<dbReference type="InterPro" id="IPR000468">
    <property type="entry name" value="Barstar"/>
</dbReference>
<dbReference type="EMBL" id="JAYFUI010000188">
    <property type="protein sequence ID" value="MEA5673967.1"/>
    <property type="molecule type" value="Genomic_DNA"/>
</dbReference>
<keyword evidence="4" id="KW-1185">Reference proteome</keyword>
<dbReference type="InterPro" id="IPR035905">
    <property type="entry name" value="Barstar-like_sf"/>
</dbReference>
<dbReference type="Pfam" id="PF01337">
    <property type="entry name" value="Barstar"/>
    <property type="match status" value="1"/>
</dbReference>
<evidence type="ECO:0000256" key="1">
    <source>
        <dbReference type="ARBA" id="ARBA00006845"/>
    </source>
</evidence>
<reference evidence="3 4" key="1">
    <citation type="submission" date="2023-12" db="EMBL/GenBank/DDBJ databases">
        <title>Pseudomonas machongensis sp. nov., isolated from wilted pepper plants (Capsicum annuum).</title>
        <authorList>
            <person name="Qiu M."/>
            <person name="Li Y."/>
            <person name="Liu Q."/>
            <person name="Zhang X."/>
            <person name="Huang Y."/>
            <person name="Guo R."/>
            <person name="Hu M."/>
            <person name="Zhou J."/>
            <person name="Zhou X."/>
        </authorList>
    </citation>
    <scope>NUCLEOTIDE SEQUENCE [LARGE SCALE GENOMIC DNA]</scope>
    <source>
        <strain evidence="3 4">MH2</strain>
    </source>
</reference>
<gene>
    <name evidence="3" type="ORF">VA602_21840</name>
</gene>
<organism evidence="3 4">
    <name type="scientific">Pseudomonas machongensis</name>
    <dbReference type="NCBI Taxonomy" id="3110229"/>
    <lineage>
        <taxon>Bacteria</taxon>
        <taxon>Pseudomonadati</taxon>
        <taxon>Pseudomonadota</taxon>
        <taxon>Gammaproteobacteria</taxon>
        <taxon>Pseudomonadales</taxon>
        <taxon>Pseudomonadaceae</taxon>
        <taxon>Pseudomonas</taxon>
    </lineage>
</organism>
<feature type="domain" description="Barstar (barnase inhibitor)" evidence="2">
    <location>
        <begin position="6"/>
        <end position="93"/>
    </location>
</feature>
<protein>
    <submittedName>
        <fullName evidence="3">Barstar family protein</fullName>
    </submittedName>
</protein>
<comment type="caution">
    <text evidence="3">The sequence shown here is derived from an EMBL/GenBank/DDBJ whole genome shotgun (WGS) entry which is preliminary data.</text>
</comment>
<evidence type="ECO:0000313" key="3">
    <source>
        <dbReference type="EMBL" id="MEA5673967.1"/>
    </source>
</evidence>
<proteinExistence type="inferred from homology"/>
<evidence type="ECO:0000259" key="2">
    <source>
        <dbReference type="Pfam" id="PF01337"/>
    </source>
</evidence>
<dbReference type="SUPFAM" id="SSF52038">
    <property type="entry name" value="Barstar-related"/>
    <property type="match status" value="1"/>
</dbReference>
<name>A0ABU5VLW9_9PSED</name>
<comment type="similarity">
    <text evidence="1">Belongs to the barstar family.</text>
</comment>
<accession>A0ABU5VLW9</accession>
<dbReference type="Gene3D" id="3.30.370.10">
    <property type="entry name" value="Barstar-like"/>
    <property type="match status" value="1"/>
</dbReference>
<dbReference type="Proteomes" id="UP001302573">
    <property type="component" value="Unassembled WGS sequence"/>
</dbReference>
<evidence type="ECO:0000313" key="4">
    <source>
        <dbReference type="Proteomes" id="UP001302573"/>
    </source>
</evidence>